<dbReference type="CDD" id="cd02968">
    <property type="entry name" value="SCO"/>
    <property type="match status" value="1"/>
</dbReference>
<name>A3NU45_BURP0</name>
<evidence type="ECO:0000313" key="6">
    <source>
        <dbReference type="Proteomes" id="UP000006738"/>
    </source>
</evidence>
<proteinExistence type="inferred from homology"/>
<dbReference type="HOGENOM" id="CLU_050131_4_3_4"/>
<evidence type="ECO:0008006" key="7">
    <source>
        <dbReference type="Google" id="ProtNLM"/>
    </source>
</evidence>
<reference evidence="5 6" key="1">
    <citation type="submission" date="2007-02" db="EMBL/GenBank/DDBJ databases">
        <authorList>
            <person name="DeShazer D."/>
            <person name="Woods D.E."/>
            <person name="Nierman W.C."/>
        </authorList>
    </citation>
    <scope>NUCLEOTIDE SEQUENCE [LARGE SCALE GENOMIC DNA]</scope>
    <source>
        <strain evidence="5 6">1106a</strain>
    </source>
</reference>
<feature type="signal peptide" evidence="4">
    <location>
        <begin position="1"/>
        <end position="25"/>
    </location>
</feature>
<dbReference type="EMBL" id="CP000572">
    <property type="protein sequence ID" value="ABN88900.1"/>
    <property type="molecule type" value="Genomic_DNA"/>
</dbReference>
<dbReference type="Pfam" id="PF02630">
    <property type="entry name" value="SCO1-SenC"/>
    <property type="match status" value="1"/>
</dbReference>
<evidence type="ECO:0000256" key="1">
    <source>
        <dbReference type="ARBA" id="ARBA00010996"/>
    </source>
</evidence>
<evidence type="ECO:0000256" key="4">
    <source>
        <dbReference type="SAM" id="SignalP"/>
    </source>
</evidence>
<dbReference type="KEGG" id="bpl:BURPS1106A_1595"/>
<dbReference type="SUPFAM" id="SSF52833">
    <property type="entry name" value="Thioredoxin-like"/>
    <property type="match status" value="1"/>
</dbReference>
<feature type="binding site" evidence="2">
    <location>
        <position position="78"/>
    </location>
    <ligand>
        <name>Cu cation</name>
        <dbReference type="ChEBI" id="CHEBI:23378"/>
    </ligand>
</feature>
<keyword evidence="2" id="KW-0479">Metal-binding</keyword>
<dbReference type="AlphaFoldDB" id="A3NU45"/>
<dbReference type="Proteomes" id="UP000006738">
    <property type="component" value="Chromosome I"/>
</dbReference>
<dbReference type="InterPro" id="IPR036249">
    <property type="entry name" value="Thioredoxin-like_sf"/>
</dbReference>
<evidence type="ECO:0000256" key="3">
    <source>
        <dbReference type="PIRSR" id="PIRSR603782-2"/>
    </source>
</evidence>
<dbReference type="GO" id="GO:0046872">
    <property type="term" value="F:metal ion binding"/>
    <property type="evidence" value="ECO:0007669"/>
    <property type="project" value="UniProtKB-KW"/>
</dbReference>
<evidence type="ECO:0000256" key="2">
    <source>
        <dbReference type="PIRSR" id="PIRSR603782-1"/>
    </source>
</evidence>
<gene>
    <name evidence="5" type="ordered locus">BURPS1106A_1595</name>
</gene>
<feature type="chain" id="PRO_5002656909" description="SCO family protein" evidence="4">
    <location>
        <begin position="26"/>
        <end position="197"/>
    </location>
</feature>
<dbReference type="InterPro" id="IPR003782">
    <property type="entry name" value="SCO1/SenC"/>
</dbReference>
<feature type="binding site" evidence="2">
    <location>
        <position position="82"/>
    </location>
    <ligand>
        <name>Cu cation</name>
        <dbReference type="ChEBI" id="CHEBI:23378"/>
    </ligand>
</feature>
<protein>
    <recommendedName>
        <fullName evidence="7">SCO family protein</fullName>
    </recommendedName>
</protein>
<keyword evidence="4" id="KW-0732">Signal</keyword>
<keyword evidence="2" id="KW-0186">Copper</keyword>
<comment type="similarity">
    <text evidence="1">Belongs to the SCO1/2 family.</text>
</comment>
<feature type="disulfide bond" description="Redox-active" evidence="3">
    <location>
        <begin position="78"/>
        <end position="82"/>
    </location>
</feature>
<accession>A3NU45</accession>
<dbReference type="Gene3D" id="3.40.30.10">
    <property type="entry name" value="Glutaredoxin"/>
    <property type="match status" value="1"/>
</dbReference>
<evidence type="ECO:0000313" key="5">
    <source>
        <dbReference type="EMBL" id="ABN88900.1"/>
    </source>
</evidence>
<keyword evidence="3" id="KW-1015">Disulfide bond</keyword>
<sequence length="197" mass="21259">MNPPSLIRRRLVLAGAALVSLPACAAESREIAHRPWGAIEPAEAAPDIEVSLADGTRGRLVDLLRGKTSAIQFVFTGCSATCSLQGAIFQSLQAQLARHPIGGAQLLSISIDPANDTAVAMTAWLRRFGAQPGWQAAIPASGDLARLARLYRDERNPADSHIDQAFISSRSARFVWKTDHLPTPESVHDALRYYASH</sequence>
<organism evidence="5 6">
    <name type="scientific">Burkholderia pseudomallei (strain 1106a)</name>
    <dbReference type="NCBI Taxonomy" id="357348"/>
    <lineage>
        <taxon>Bacteria</taxon>
        <taxon>Pseudomonadati</taxon>
        <taxon>Pseudomonadota</taxon>
        <taxon>Betaproteobacteria</taxon>
        <taxon>Burkholderiales</taxon>
        <taxon>Burkholderiaceae</taxon>
        <taxon>Burkholderia</taxon>
        <taxon>pseudomallei group</taxon>
    </lineage>
</organism>